<reference evidence="2 3" key="1">
    <citation type="journal article" date="2015" name="PLoS Pathog.">
        <title>Leptomonas seymouri: Adaptations to the Dixenous Life Cycle Analyzed by Genome Sequencing, Transcriptome Profiling and Co-infection with Leishmania donovani.</title>
        <authorList>
            <person name="Kraeva N."/>
            <person name="Butenko A."/>
            <person name="Hlavacova J."/>
            <person name="Kostygov A."/>
            <person name="Myskova J."/>
            <person name="Grybchuk D."/>
            <person name="Lestinova T."/>
            <person name="Votypka J."/>
            <person name="Volf P."/>
            <person name="Opperdoes F."/>
            <person name="Flegontov P."/>
            <person name="Lukes J."/>
            <person name="Yurchenko V."/>
        </authorList>
    </citation>
    <scope>NUCLEOTIDE SEQUENCE [LARGE SCALE GENOMIC DNA]</scope>
    <source>
        <strain evidence="2 3">ATCC 30220</strain>
    </source>
</reference>
<dbReference type="OrthoDB" id="277978at2759"/>
<gene>
    <name evidence="2" type="ORF">ABL78_4868</name>
</gene>
<sequence length="350" mass="40470">MNGGEHHASAPRAMQRTKEKLPSQKAINEALAAEENAHPHPPSSVPAEMQKTEHEARHHTKVSIQERRAERIERAVDASKQRRSSSDSDEDVIEDTPAEKEFNYTHPKPCVLTDALFMWERVASFCEPVQVAEVERVSRDVAAHLKESNKGARLMQRYWNAQWCRMVWKEGEMPQEKRYLLPSMFTHNEGRRRWKKTFVEEYPFYLDRTYQRHGVRNNDVNEAKVLFRVETLNTNRTAAELQKLELTVEEARVKEQRKRGVEVEYEHVEENGAGASGEGGAGAAVARPGLDDTKRDRAAREKGRPRAVQKEVYTRADYKEDYRTGTRKGKHQKGGANRWDKYDAYGDYDY</sequence>
<feature type="region of interest" description="Disordered" evidence="1">
    <location>
        <begin position="1"/>
        <end position="100"/>
    </location>
</feature>
<dbReference type="EMBL" id="LJSK01000150">
    <property type="protein sequence ID" value="KPI86066.1"/>
    <property type="molecule type" value="Genomic_DNA"/>
</dbReference>
<evidence type="ECO:0000256" key="1">
    <source>
        <dbReference type="SAM" id="MobiDB-lite"/>
    </source>
</evidence>
<evidence type="ECO:0000313" key="2">
    <source>
        <dbReference type="EMBL" id="KPI86066.1"/>
    </source>
</evidence>
<organism evidence="2 3">
    <name type="scientific">Leptomonas seymouri</name>
    <dbReference type="NCBI Taxonomy" id="5684"/>
    <lineage>
        <taxon>Eukaryota</taxon>
        <taxon>Discoba</taxon>
        <taxon>Euglenozoa</taxon>
        <taxon>Kinetoplastea</taxon>
        <taxon>Metakinetoplastina</taxon>
        <taxon>Trypanosomatida</taxon>
        <taxon>Trypanosomatidae</taxon>
        <taxon>Leishmaniinae</taxon>
        <taxon>Leptomonas</taxon>
    </lineage>
</organism>
<dbReference type="Proteomes" id="UP000038009">
    <property type="component" value="Unassembled WGS sequence"/>
</dbReference>
<feature type="compositionally biased region" description="Acidic residues" evidence="1">
    <location>
        <begin position="87"/>
        <end position="96"/>
    </location>
</feature>
<keyword evidence="3" id="KW-1185">Reference proteome</keyword>
<feature type="compositionally biased region" description="Basic and acidic residues" evidence="1">
    <location>
        <begin position="64"/>
        <end position="86"/>
    </location>
</feature>
<proteinExistence type="predicted"/>
<accession>A0A0N0P555</accession>
<dbReference type="AlphaFoldDB" id="A0A0N0P555"/>
<protein>
    <submittedName>
        <fullName evidence="2">Uncharacterized protein</fullName>
    </submittedName>
</protein>
<evidence type="ECO:0000313" key="3">
    <source>
        <dbReference type="Proteomes" id="UP000038009"/>
    </source>
</evidence>
<comment type="caution">
    <text evidence="2">The sequence shown here is derived from an EMBL/GenBank/DDBJ whole genome shotgun (WGS) entry which is preliminary data.</text>
</comment>
<feature type="region of interest" description="Disordered" evidence="1">
    <location>
        <begin position="269"/>
        <end position="350"/>
    </location>
</feature>
<name>A0A0N0P555_LEPSE</name>
<dbReference type="OMA" id="YTRSDYK"/>
<feature type="compositionally biased region" description="Basic and acidic residues" evidence="1">
    <location>
        <begin position="289"/>
        <end position="324"/>
    </location>
</feature>
<dbReference type="VEuPathDB" id="TriTrypDB:Lsey_0150_0090"/>